<dbReference type="InterPro" id="IPR046829">
    <property type="entry name" value="Calmod_bind_C"/>
</dbReference>
<proteinExistence type="inferred from homology"/>
<dbReference type="STRING" id="3818.A0A445CN92"/>
<organism evidence="11 12">
    <name type="scientific">Arachis hypogaea</name>
    <name type="common">Peanut</name>
    <dbReference type="NCBI Taxonomy" id="3818"/>
    <lineage>
        <taxon>Eukaryota</taxon>
        <taxon>Viridiplantae</taxon>
        <taxon>Streptophyta</taxon>
        <taxon>Embryophyta</taxon>
        <taxon>Tracheophyta</taxon>
        <taxon>Spermatophyta</taxon>
        <taxon>Magnoliopsida</taxon>
        <taxon>eudicotyledons</taxon>
        <taxon>Gunneridae</taxon>
        <taxon>Pentapetalae</taxon>
        <taxon>rosids</taxon>
        <taxon>fabids</taxon>
        <taxon>Fabales</taxon>
        <taxon>Fabaceae</taxon>
        <taxon>Papilionoideae</taxon>
        <taxon>50 kb inversion clade</taxon>
        <taxon>dalbergioids sensu lato</taxon>
        <taxon>Dalbergieae</taxon>
        <taxon>Pterocarpus clade</taxon>
        <taxon>Arachis</taxon>
    </lineage>
</organism>
<keyword evidence="3" id="KW-0805">Transcription regulation</keyword>
<dbReference type="InterPro" id="IPR012416">
    <property type="entry name" value="CBP60"/>
</dbReference>
<dbReference type="PANTHER" id="PTHR31713">
    <property type="entry name" value="OS02G0177800 PROTEIN"/>
    <property type="match status" value="1"/>
</dbReference>
<feature type="domain" description="Calmodulin binding protein central" evidence="9">
    <location>
        <begin position="290"/>
        <end position="354"/>
    </location>
</feature>
<dbReference type="Pfam" id="PF20451">
    <property type="entry name" value="Calmod_bind_M"/>
    <property type="match status" value="1"/>
</dbReference>
<evidence type="ECO:0000256" key="1">
    <source>
        <dbReference type="ARBA" id="ARBA00004123"/>
    </source>
</evidence>
<dbReference type="AlphaFoldDB" id="A0A445CN92"/>
<comment type="caution">
    <text evidence="11">The sequence shown here is derived from an EMBL/GenBank/DDBJ whole genome shotgun (WGS) entry which is preliminary data.</text>
</comment>
<evidence type="ECO:0000256" key="2">
    <source>
        <dbReference type="ARBA" id="ARBA00007214"/>
    </source>
</evidence>
<feature type="domain" description="Calmodulin binding protein-like N-terminal" evidence="8">
    <location>
        <begin position="130"/>
        <end position="277"/>
    </location>
</feature>
<keyword evidence="6" id="KW-0804">Transcription</keyword>
<sequence>MSPFVSYSYIYPVTPVFLALTLWLNLSDFCCCLFTILIWMVSNRRFPQEQEEGNGAKIPIQKSKWGTADHTKQPSISGLRNVINGHNSYVETFLRRVVREEVERIIQEHHLSPRGTVNHNLAGTSGAKPFQLCFINKLPDTIFTLSNIIAEDESPLQIALFDVTSQTIVSEGPLSSIRIEICVLDGEFGSNCSEDWTQGEFNGSILRQRDGKGPLLTGDRFITLKNGIGSVSKLTLTDNSRWLRSRKFRLGAKVVEPTSSGASIKEGSSEPFVVKDNRGESYKKHYPPYLNDDVWRLEKIAKEGKIHKRLSSHGIHTVKDLLQLYTTDPSSLYVKCGSIPIKSWTAIMNHAKTCVINDHKLYSYRATQQPIVLLFNSIYILVGVFDGQNYCSPDALTPKEKNLVETMKQQAYKNVNNLKSVDDTSSLSCFTPVACPRTGQSDVPDQVMAGQEETWLDSTQPCTSSSFIDEEVPSYQVYEDPLPETCEMLQNGYTGGEFFSGMFTEGNSWQLNGLSHIPVVQGGYSADNCSSEIQFTNDCSCSPYTAQWGDQNGYLFGSSDEAEFTSHSTFLNSSGDISNSGKTKAVWFKIGNAIKWVISVKKYAAARKNAELYYCDFNLRLLNLDFKNSQPLIPLNFEACIFLPSSYSSFPWKEYE</sequence>
<evidence type="ECO:0000256" key="3">
    <source>
        <dbReference type="ARBA" id="ARBA00023015"/>
    </source>
</evidence>
<evidence type="ECO:0000259" key="9">
    <source>
        <dbReference type="Pfam" id="PF20451"/>
    </source>
</evidence>
<dbReference type="GO" id="GO:0080142">
    <property type="term" value="P:regulation of salicylic acid biosynthetic process"/>
    <property type="evidence" value="ECO:0007669"/>
    <property type="project" value="TreeGrafter"/>
</dbReference>
<dbReference type="GO" id="GO:0003700">
    <property type="term" value="F:DNA-binding transcription factor activity"/>
    <property type="evidence" value="ECO:0007669"/>
    <property type="project" value="TreeGrafter"/>
</dbReference>
<dbReference type="GO" id="GO:0005634">
    <property type="term" value="C:nucleus"/>
    <property type="evidence" value="ECO:0007669"/>
    <property type="project" value="UniProtKB-SubCell"/>
</dbReference>
<keyword evidence="4" id="KW-0238">DNA-binding</keyword>
<dbReference type="Pfam" id="PF07887">
    <property type="entry name" value="Calmodulin_bind"/>
    <property type="match status" value="1"/>
</dbReference>
<evidence type="ECO:0000259" key="8">
    <source>
        <dbReference type="Pfam" id="PF07887"/>
    </source>
</evidence>
<comment type="similarity">
    <text evidence="2">Belongs to the plant ACBP60 protein family.</text>
</comment>
<evidence type="ECO:0000313" key="12">
    <source>
        <dbReference type="Proteomes" id="UP000289738"/>
    </source>
</evidence>
<dbReference type="InterPro" id="IPR046831">
    <property type="entry name" value="Calmodulin_bind_N"/>
</dbReference>
<gene>
    <name evidence="11" type="ORF">Ahy_A06g027324</name>
</gene>
<feature type="domain" description="Calmodulin binding protein C-terminal" evidence="10">
    <location>
        <begin position="360"/>
        <end position="420"/>
    </location>
</feature>
<keyword evidence="12" id="KW-1185">Reference proteome</keyword>
<keyword evidence="7" id="KW-0539">Nucleus</keyword>
<dbReference type="EMBL" id="SDMP01000006">
    <property type="protein sequence ID" value="RYR52394.1"/>
    <property type="molecule type" value="Genomic_DNA"/>
</dbReference>
<comment type="subcellular location">
    <subcellularLocation>
        <location evidence="1">Nucleus</location>
    </subcellularLocation>
</comment>
<protein>
    <submittedName>
        <fullName evidence="11">Uncharacterized protein</fullName>
    </submittedName>
</protein>
<keyword evidence="5" id="KW-0010">Activator</keyword>
<evidence type="ECO:0000256" key="6">
    <source>
        <dbReference type="ARBA" id="ARBA00023163"/>
    </source>
</evidence>
<dbReference type="PANTHER" id="PTHR31713:SF92">
    <property type="entry name" value="CALMODULIN-BINDING PROTEIN"/>
    <property type="match status" value="1"/>
</dbReference>
<accession>A0A445CN92</accession>
<dbReference type="Pfam" id="PF20452">
    <property type="entry name" value="Calmod_bind_C"/>
    <property type="match status" value="1"/>
</dbReference>
<dbReference type="Proteomes" id="UP000289738">
    <property type="component" value="Chromosome A06"/>
</dbReference>
<evidence type="ECO:0000256" key="7">
    <source>
        <dbReference type="ARBA" id="ARBA00023242"/>
    </source>
</evidence>
<evidence type="ECO:0000313" key="11">
    <source>
        <dbReference type="EMBL" id="RYR52394.1"/>
    </source>
</evidence>
<evidence type="ECO:0000259" key="10">
    <source>
        <dbReference type="Pfam" id="PF20452"/>
    </source>
</evidence>
<evidence type="ECO:0000256" key="5">
    <source>
        <dbReference type="ARBA" id="ARBA00023159"/>
    </source>
</evidence>
<dbReference type="GO" id="GO:0043565">
    <property type="term" value="F:sequence-specific DNA binding"/>
    <property type="evidence" value="ECO:0007669"/>
    <property type="project" value="TreeGrafter"/>
</dbReference>
<dbReference type="GO" id="GO:0005516">
    <property type="term" value="F:calmodulin binding"/>
    <property type="evidence" value="ECO:0007669"/>
    <property type="project" value="InterPro"/>
</dbReference>
<dbReference type="InterPro" id="IPR046830">
    <property type="entry name" value="Calmod_bind_M"/>
</dbReference>
<name>A0A445CN92_ARAHY</name>
<reference evidence="11 12" key="1">
    <citation type="submission" date="2019-01" db="EMBL/GenBank/DDBJ databases">
        <title>Sequencing of cultivated peanut Arachis hypogaea provides insights into genome evolution and oil improvement.</title>
        <authorList>
            <person name="Chen X."/>
        </authorList>
    </citation>
    <scope>NUCLEOTIDE SEQUENCE [LARGE SCALE GENOMIC DNA]</scope>
    <source>
        <strain evidence="12">cv. Fuhuasheng</strain>
        <tissue evidence="11">Leaves</tissue>
    </source>
</reference>
<evidence type="ECO:0000256" key="4">
    <source>
        <dbReference type="ARBA" id="ARBA00023125"/>
    </source>
</evidence>